<evidence type="ECO:0000313" key="2">
    <source>
        <dbReference type="EMBL" id="SMR55295.1"/>
    </source>
</evidence>
<dbReference type="InterPro" id="IPR056125">
    <property type="entry name" value="DUF7708"/>
</dbReference>
<evidence type="ECO:0000259" key="1">
    <source>
        <dbReference type="Pfam" id="PF24809"/>
    </source>
</evidence>
<dbReference type="EMBL" id="LT854259">
    <property type="protein sequence ID" value="SMR55295.1"/>
    <property type="molecule type" value="Genomic_DNA"/>
</dbReference>
<proteinExistence type="predicted"/>
<dbReference type="AlphaFoldDB" id="A0A2H1GP02"/>
<gene>
    <name evidence="2" type="ORF">ZT1E4_G7642</name>
</gene>
<dbReference type="Proteomes" id="UP000245764">
    <property type="component" value="Chromosome 7"/>
</dbReference>
<reference evidence="3" key="1">
    <citation type="submission" date="2017-05" db="EMBL/GenBank/DDBJ databases">
        <authorList>
            <person name="Song R."/>
            <person name="Chenine A.L."/>
            <person name="Ruprecht R.M."/>
        </authorList>
    </citation>
    <scope>NUCLEOTIDE SEQUENCE [LARGE SCALE GENOMIC DNA]</scope>
</reference>
<protein>
    <recommendedName>
        <fullName evidence="1">DUF7708 domain-containing protein</fullName>
    </recommendedName>
</protein>
<feature type="domain" description="DUF7708" evidence="1">
    <location>
        <begin position="135"/>
        <end position="273"/>
    </location>
</feature>
<evidence type="ECO:0000313" key="3">
    <source>
        <dbReference type="Proteomes" id="UP000245764"/>
    </source>
</evidence>
<accession>A0A2H1GP02</accession>
<name>A0A2H1GP02_ZYMTR</name>
<sequence length="433" mass="49833">MAKAWLKGKIQAFSDQESQSDPKATLNSALATKIQRDREVEHGSQLLKSEWPLLWADVDRLIETTSDKQEQRLIRQSGALADAWARFQQKLPRAEQENMRNTPPSLFVLCNAVHAAESRWQSERDESRWEAVKKTFVKLSRSTEDYSQLLAVVPANDKYISLLTGSLSAVVKHEDIAFAIADILEQLCKDMKYWKKQIMAHPDVQSMQDDVRELYIVIFELLTEIFTEWSSSSIKRFWKSFDKNVANKLFGSRKAAIERLTLELDRAADLDSQERNGLMQQYILNLPTKQDLEGVRLQLGEDIVKLFVAVDASDRFASTASLPESASLALHKSHEDQQISSGKDTALSTQRFKRHDVLRSIPSAERLLQHPLKEVERLRDRASHLEIDRRIVSRLHEWTSNKSKSKLWIQGEACFLFGEFRVRIYNLRARPQA</sequence>
<organism evidence="2 3">
    <name type="scientific">Zymoseptoria tritici ST99CH_1E4</name>
    <dbReference type="NCBI Taxonomy" id="1276532"/>
    <lineage>
        <taxon>Eukaryota</taxon>
        <taxon>Fungi</taxon>
        <taxon>Dikarya</taxon>
        <taxon>Ascomycota</taxon>
        <taxon>Pezizomycotina</taxon>
        <taxon>Dothideomycetes</taxon>
        <taxon>Dothideomycetidae</taxon>
        <taxon>Mycosphaerellales</taxon>
        <taxon>Mycosphaerellaceae</taxon>
        <taxon>Zymoseptoria</taxon>
    </lineage>
</organism>
<dbReference type="Pfam" id="PF24809">
    <property type="entry name" value="DUF7708"/>
    <property type="match status" value="1"/>
</dbReference>